<protein>
    <submittedName>
        <fullName evidence="1">Uncharacterized protein</fullName>
    </submittedName>
</protein>
<dbReference type="AlphaFoldDB" id="A0A9D4U632"/>
<organism evidence="1 2">
    <name type="scientific">Adiantum capillus-veneris</name>
    <name type="common">Maidenhair fern</name>
    <dbReference type="NCBI Taxonomy" id="13818"/>
    <lineage>
        <taxon>Eukaryota</taxon>
        <taxon>Viridiplantae</taxon>
        <taxon>Streptophyta</taxon>
        <taxon>Embryophyta</taxon>
        <taxon>Tracheophyta</taxon>
        <taxon>Polypodiopsida</taxon>
        <taxon>Polypodiidae</taxon>
        <taxon>Polypodiales</taxon>
        <taxon>Pteridineae</taxon>
        <taxon>Pteridaceae</taxon>
        <taxon>Vittarioideae</taxon>
        <taxon>Adiantum</taxon>
    </lineage>
</organism>
<sequence length="160" mass="18087">MKESNQPGDWMVVHIHQTPFGTGYRCFFKRTCKNYLLFPLLSRGALSMVNRTTQFKANLSRFPCMSLATSVISLSLSLSPHSPLLYQIGCIRLSLSSVSLSLSLSHTHTHICSLAYLPPIRNIVVRTRDEPLQVFLRQGRSSTLLAEVEEEGRRSSSRYI</sequence>
<dbReference type="EMBL" id="JABFUD020000023">
    <property type="protein sequence ID" value="KAI5061770.1"/>
    <property type="molecule type" value="Genomic_DNA"/>
</dbReference>
<evidence type="ECO:0000313" key="1">
    <source>
        <dbReference type="EMBL" id="KAI5061770.1"/>
    </source>
</evidence>
<proteinExistence type="predicted"/>
<comment type="caution">
    <text evidence="1">The sequence shown here is derived from an EMBL/GenBank/DDBJ whole genome shotgun (WGS) entry which is preliminary data.</text>
</comment>
<accession>A0A9D4U632</accession>
<dbReference type="Proteomes" id="UP000886520">
    <property type="component" value="Chromosome 23"/>
</dbReference>
<evidence type="ECO:0000313" key="2">
    <source>
        <dbReference type="Proteomes" id="UP000886520"/>
    </source>
</evidence>
<reference evidence="1" key="1">
    <citation type="submission" date="2021-01" db="EMBL/GenBank/DDBJ databases">
        <title>Adiantum capillus-veneris genome.</title>
        <authorList>
            <person name="Fang Y."/>
            <person name="Liao Q."/>
        </authorList>
    </citation>
    <scope>NUCLEOTIDE SEQUENCE</scope>
    <source>
        <strain evidence="1">H3</strain>
        <tissue evidence="1">Leaf</tissue>
    </source>
</reference>
<name>A0A9D4U632_ADICA</name>
<gene>
    <name evidence="1" type="ORF">GOP47_0024275</name>
</gene>
<keyword evidence="2" id="KW-1185">Reference proteome</keyword>